<dbReference type="InterPro" id="IPR045851">
    <property type="entry name" value="AMP-bd_C_sf"/>
</dbReference>
<dbReference type="PROSITE" id="PS00455">
    <property type="entry name" value="AMP_BINDING"/>
    <property type="match status" value="1"/>
</dbReference>
<dbReference type="InterPro" id="IPR050237">
    <property type="entry name" value="ATP-dep_AMP-bd_enzyme"/>
</dbReference>
<dbReference type="Pfam" id="PF13193">
    <property type="entry name" value="AMP-binding_C"/>
    <property type="match status" value="1"/>
</dbReference>
<evidence type="ECO:0000313" key="3">
    <source>
        <dbReference type="EMBL" id="AYC35131.1"/>
    </source>
</evidence>
<proteinExistence type="predicted"/>
<dbReference type="InterPro" id="IPR025110">
    <property type="entry name" value="AMP-bd_C"/>
</dbReference>
<dbReference type="PANTHER" id="PTHR43767">
    <property type="entry name" value="LONG-CHAIN-FATTY-ACID--COA LIGASE"/>
    <property type="match status" value="1"/>
</dbReference>
<protein>
    <submittedName>
        <fullName evidence="3">Acyl-CoA synthetase</fullName>
    </submittedName>
</protein>
<feature type="domain" description="AMP-dependent synthetase/ligase" evidence="1">
    <location>
        <begin position="8"/>
        <end position="367"/>
    </location>
</feature>
<dbReference type="Gene3D" id="3.30.300.30">
    <property type="match status" value="1"/>
</dbReference>
<reference evidence="4" key="1">
    <citation type="submission" date="2018-09" db="EMBL/GenBank/DDBJ databases">
        <authorList>
            <person name="Zhu H."/>
        </authorList>
    </citation>
    <scope>NUCLEOTIDE SEQUENCE [LARGE SCALE GENOMIC DNA]</scope>
    <source>
        <strain evidence="4">K2W31S-8</strain>
    </source>
</reference>
<name>A0A385Z8L2_9PSED</name>
<dbReference type="GO" id="GO:0016878">
    <property type="term" value="F:acid-thiol ligase activity"/>
    <property type="evidence" value="ECO:0007669"/>
    <property type="project" value="UniProtKB-ARBA"/>
</dbReference>
<evidence type="ECO:0000259" key="1">
    <source>
        <dbReference type="Pfam" id="PF00501"/>
    </source>
</evidence>
<dbReference type="EMBL" id="CP032419">
    <property type="protein sequence ID" value="AYC35131.1"/>
    <property type="molecule type" value="Genomic_DNA"/>
</dbReference>
<dbReference type="PANTHER" id="PTHR43767:SF1">
    <property type="entry name" value="NONRIBOSOMAL PEPTIDE SYNTHASE PES1 (EUROFUNG)-RELATED"/>
    <property type="match status" value="1"/>
</dbReference>
<dbReference type="AlphaFoldDB" id="A0A385Z8L2"/>
<evidence type="ECO:0000313" key="4">
    <source>
        <dbReference type="Proteomes" id="UP000265560"/>
    </source>
</evidence>
<dbReference type="InterPro" id="IPR020845">
    <property type="entry name" value="AMP-binding_CS"/>
</dbReference>
<sequence length="515" mass="56100">MVDGVLGFWEIARRQPDRLALVDSDGRRYSCGELLAWVNRLTHRFRELGLSPGDSVAVALPNEPAMMAVQLATGQAGLFVVPVNWHLTAGEIAYILTDSEAQLLVASPRLAEAAEQAADQAGIPVDRRVGSQGFGSFIDMQAFLAGASADWPTERLNGGRLLYTSGTSGFPKGVKRSAAAVSPELAVGNALLRSPALYGQRAGDGAHLVCSPLYHAAPLMHAFLGLQLGYSLVLMDKWEPERCLQLIEAHRISYTQMVPTQFHRLLQLPESVRRRYDLSSLHTVLHAGAPCPPVVKAAMLDWWGPVVHEYYGGSETGAVTVVLAEDWRRRPGTVGRAIPGLASVKILDESGRELPAGEEGLVYLQGVGGDFEYFKDPQKTRAARSADGLMTLGDIGYLDEEGWLFLCDRRSDLILSGGVNIYPAEIEAVLLAHPDVADAGVIGVPHPEWGQEVKALVELKPDIAAGEDCVQRLEVFCRERLAGFKCPRSYDFRDLPRTDAGKLSRAKLRKEYLKG</sequence>
<organism evidence="3 4">
    <name type="scientific">Pseudomonas cavernae</name>
    <dbReference type="NCBI Taxonomy" id="2320867"/>
    <lineage>
        <taxon>Bacteria</taxon>
        <taxon>Pseudomonadati</taxon>
        <taxon>Pseudomonadota</taxon>
        <taxon>Gammaproteobacteria</taxon>
        <taxon>Pseudomonadales</taxon>
        <taxon>Pseudomonadaceae</taxon>
        <taxon>Pseudomonas</taxon>
    </lineage>
</organism>
<keyword evidence="4" id="KW-1185">Reference proteome</keyword>
<accession>A0A385Z8L2</accession>
<gene>
    <name evidence="3" type="ORF">D3880_17765</name>
</gene>
<dbReference type="SUPFAM" id="SSF56801">
    <property type="entry name" value="Acetyl-CoA synthetase-like"/>
    <property type="match status" value="1"/>
</dbReference>
<dbReference type="Pfam" id="PF00501">
    <property type="entry name" value="AMP-binding"/>
    <property type="match status" value="1"/>
</dbReference>
<feature type="domain" description="AMP-binding enzyme C-terminal" evidence="2">
    <location>
        <begin position="425"/>
        <end position="502"/>
    </location>
</feature>
<dbReference type="OrthoDB" id="9803968at2"/>
<dbReference type="Gene3D" id="3.40.50.12780">
    <property type="entry name" value="N-terminal domain of ligase-like"/>
    <property type="match status" value="1"/>
</dbReference>
<evidence type="ECO:0000259" key="2">
    <source>
        <dbReference type="Pfam" id="PF13193"/>
    </source>
</evidence>
<dbReference type="KEGG" id="pcav:D3880_17765"/>
<dbReference type="InterPro" id="IPR042099">
    <property type="entry name" value="ANL_N_sf"/>
</dbReference>
<dbReference type="InterPro" id="IPR000873">
    <property type="entry name" value="AMP-dep_synth/lig_dom"/>
</dbReference>
<dbReference type="Proteomes" id="UP000265560">
    <property type="component" value="Chromosome"/>
</dbReference>